<name>A0A8H9LFJ8_9ACTN</name>
<accession>A0A8H9LFJ8</accession>
<dbReference type="OrthoDB" id="3276907at2"/>
<organism evidence="2 3">
    <name type="scientific">Microbispora bryophytorum</name>
    <dbReference type="NCBI Taxonomy" id="1460882"/>
    <lineage>
        <taxon>Bacteria</taxon>
        <taxon>Bacillati</taxon>
        <taxon>Actinomycetota</taxon>
        <taxon>Actinomycetes</taxon>
        <taxon>Streptosporangiales</taxon>
        <taxon>Streptosporangiaceae</taxon>
        <taxon>Microbispora</taxon>
    </lineage>
</organism>
<reference evidence="2" key="2">
    <citation type="submission" date="2020-09" db="EMBL/GenBank/DDBJ databases">
        <authorList>
            <person name="Sun Q."/>
            <person name="Zhou Y."/>
        </authorList>
    </citation>
    <scope>NUCLEOTIDE SEQUENCE</scope>
    <source>
        <strain evidence="2">CGMCC 4.7138</strain>
    </source>
</reference>
<keyword evidence="3" id="KW-1185">Reference proteome</keyword>
<comment type="caution">
    <text evidence="2">The sequence shown here is derived from an EMBL/GenBank/DDBJ whole genome shotgun (WGS) entry which is preliminary data.</text>
</comment>
<evidence type="ECO:0000256" key="1">
    <source>
        <dbReference type="SAM" id="MobiDB-lite"/>
    </source>
</evidence>
<evidence type="ECO:0000313" key="3">
    <source>
        <dbReference type="Proteomes" id="UP000653480"/>
    </source>
</evidence>
<feature type="compositionally biased region" description="Basic and acidic residues" evidence="1">
    <location>
        <begin position="241"/>
        <end position="263"/>
    </location>
</feature>
<sequence length="483" mass="52792">MTRRGTAPDALGALLDRSLAQIAEASADARTYDRQTINEVADVWDNNTVPLFHAATARTSVGRERRARAALALMAELGPERRRWMVEQAAAVGHSLELLLPPPMAKPRRSRDYRGHVTPPFMPLTAGAALELATDYDLAAAEVRTLLIERVGGRLTGSLVLVAPRRYDGGPQAGDPPELHLRLENIIDVRFDSDDRRGASLRCRAEETVIGVGAGGRLLVTSGTVDIDDPAWHLSTAGRAADQRTPPREEQPRRTPERQRPRPEGAVLVAARIMHIAMLEIRTVGYAHFADRVPVRLLAGALTGAGTDILAAGALRGGRRERAFRNLVETWIKNGGPALAPWFTDELRQIADSEPLPDATRGWIGGITAQGAALPHLGTGQDLDPPLEAELRLAEYTAAHTRYTTPRGSSAVVLLAHPPTGQDSLSRCWRLRVFDVDDVSRFRLRSDAFHGSHELRTDRESVAQESLILGRDSLDVRGSRSRR</sequence>
<dbReference type="EMBL" id="BMMN01000009">
    <property type="protein sequence ID" value="GGO21544.1"/>
    <property type="molecule type" value="Genomic_DNA"/>
</dbReference>
<reference evidence="2" key="1">
    <citation type="journal article" date="2014" name="Int. J. Syst. Evol. Microbiol.">
        <title>Complete genome sequence of Corynebacterium casei LMG S-19264T (=DSM 44701T), isolated from a smear-ripened cheese.</title>
        <authorList>
            <consortium name="US DOE Joint Genome Institute (JGI-PGF)"/>
            <person name="Walter F."/>
            <person name="Albersmeier A."/>
            <person name="Kalinowski J."/>
            <person name="Ruckert C."/>
        </authorList>
    </citation>
    <scope>NUCLEOTIDE SEQUENCE</scope>
    <source>
        <strain evidence="2">CGMCC 4.7138</strain>
    </source>
</reference>
<gene>
    <name evidence="2" type="ORF">GCM10011574_49020</name>
</gene>
<evidence type="ECO:0000313" key="2">
    <source>
        <dbReference type="EMBL" id="GGO21544.1"/>
    </source>
</evidence>
<feature type="region of interest" description="Disordered" evidence="1">
    <location>
        <begin position="236"/>
        <end position="264"/>
    </location>
</feature>
<protein>
    <submittedName>
        <fullName evidence="2">Uncharacterized protein</fullName>
    </submittedName>
</protein>
<dbReference type="RefSeq" id="WP_142571871.1">
    <property type="nucleotide sequence ID" value="NZ_BMMN01000009.1"/>
</dbReference>
<proteinExistence type="predicted"/>
<dbReference type="Proteomes" id="UP000653480">
    <property type="component" value="Unassembled WGS sequence"/>
</dbReference>
<dbReference type="AlphaFoldDB" id="A0A8H9LFJ8"/>